<sequence>MSQDHLSDRASSFNHMGLPDNQQDFQNYLTQLEVLPSQIQQAIARRKGIAAPSKRSKNDSTSHHNLGTSIRAALEKSQAGKENEFLPNDKLNEIVARDCVHYQLSHHNLELNSKETTRKKIFAILGLMDKFEAILDFINEELFDTDLPFTLTVGALPGTRRLTRKQHNQKQSSGEVKLIPIPFFENWKTHELESFDRYQWCLTAPYFHTAQNPTKIHCITVWNMDEEVSGRPERNQGGFSDVWRVKIHPAHHNLCHDAVGHYLLFMFSSNDQSSNLSPNYQNPSYALERLRSNIREPFDLEVDNLKRFSSKDNVHLTKLLVTFSWRDQYYLVFPWADSNLLNYWKQNPVPSIPIQDKDLAVWLSEQCLGVAKGLKMIHNLNVLNGSAREVGYQKYGRHGDLKPENILWFKDYQQPGGLGTLKISDFGLTRFHGEGSKSHAENVSLTGTYRPPEYEIAQLVSQSYDIWSFGCLLLEFVTWYLLGWEGFDDFSKARMNEDTESIVPEDVFFCFVRMGGENGEQLARAKPSVANQINQLYRQSHGSDYILEFLKFIEERLIRIDPTKRATCWDIVNKLSELHDKCRGDANYCTRRSDTSLSELSASAFKLSREKRDRNHKSFAHEQGQKSPLPSPTEAPASPGYPFLSDSRGRTRDRKDHVCRAASPSPNPSLYRTSTVKSGSSSIGTQCSGPPPPSKKVVHFENSRPHSRDCRRLTHESGRAVNKRKTTIHHEGEERRDANTDDNSTLSSPLEITDSPICTLPPTALRPSI</sequence>
<name>A0A9N9PXI8_9HELO</name>
<organism evidence="3 4">
    <name type="scientific">Hymenoscyphus albidus</name>
    <dbReference type="NCBI Taxonomy" id="595503"/>
    <lineage>
        <taxon>Eukaryota</taxon>
        <taxon>Fungi</taxon>
        <taxon>Dikarya</taxon>
        <taxon>Ascomycota</taxon>
        <taxon>Pezizomycotina</taxon>
        <taxon>Leotiomycetes</taxon>
        <taxon>Helotiales</taxon>
        <taxon>Helotiaceae</taxon>
        <taxon>Hymenoscyphus</taxon>
    </lineage>
</organism>
<evidence type="ECO:0000256" key="1">
    <source>
        <dbReference type="SAM" id="MobiDB-lite"/>
    </source>
</evidence>
<proteinExistence type="predicted"/>
<feature type="compositionally biased region" description="Polar residues" evidence="1">
    <location>
        <begin position="741"/>
        <end position="750"/>
    </location>
</feature>
<gene>
    <name evidence="3" type="ORF">HYALB_00012269</name>
</gene>
<dbReference type="GO" id="GO:0005524">
    <property type="term" value="F:ATP binding"/>
    <property type="evidence" value="ECO:0007669"/>
    <property type="project" value="InterPro"/>
</dbReference>
<reference evidence="3" key="1">
    <citation type="submission" date="2021-07" db="EMBL/GenBank/DDBJ databases">
        <authorList>
            <person name="Durling M."/>
        </authorList>
    </citation>
    <scope>NUCLEOTIDE SEQUENCE</scope>
</reference>
<evidence type="ECO:0000313" key="3">
    <source>
        <dbReference type="EMBL" id="CAG8978538.1"/>
    </source>
</evidence>
<dbReference type="AlphaFoldDB" id="A0A9N9PXI8"/>
<feature type="compositionally biased region" description="Polar residues" evidence="1">
    <location>
        <begin position="668"/>
        <end position="688"/>
    </location>
</feature>
<protein>
    <recommendedName>
        <fullName evidence="2">Protein kinase domain-containing protein</fullName>
    </recommendedName>
</protein>
<dbReference type="SUPFAM" id="SSF56112">
    <property type="entry name" value="Protein kinase-like (PK-like)"/>
    <property type="match status" value="1"/>
</dbReference>
<dbReference type="CDD" id="cd00180">
    <property type="entry name" value="PKc"/>
    <property type="match status" value="1"/>
</dbReference>
<dbReference type="SMART" id="SM00220">
    <property type="entry name" value="S_TKc"/>
    <property type="match status" value="1"/>
</dbReference>
<accession>A0A9N9PXI8</accession>
<comment type="caution">
    <text evidence="3">The sequence shown here is derived from an EMBL/GenBank/DDBJ whole genome shotgun (WGS) entry which is preliminary data.</text>
</comment>
<dbReference type="InterPro" id="IPR000719">
    <property type="entry name" value="Prot_kinase_dom"/>
</dbReference>
<feature type="compositionally biased region" description="Basic and acidic residues" evidence="1">
    <location>
        <begin position="728"/>
        <end position="739"/>
    </location>
</feature>
<dbReference type="EMBL" id="CAJVRM010000264">
    <property type="protein sequence ID" value="CAG8978538.1"/>
    <property type="molecule type" value="Genomic_DNA"/>
</dbReference>
<dbReference type="InterPro" id="IPR011009">
    <property type="entry name" value="Kinase-like_dom_sf"/>
</dbReference>
<dbReference type="PROSITE" id="PS50011">
    <property type="entry name" value="PROTEIN_KINASE_DOM"/>
    <property type="match status" value="1"/>
</dbReference>
<feature type="region of interest" description="Disordered" evidence="1">
    <location>
        <begin position="714"/>
        <end position="769"/>
    </location>
</feature>
<feature type="domain" description="Protein kinase" evidence="2">
    <location>
        <begin position="228"/>
        <end position="578"/>
    </location>
</feature>
<evidence type="ECO:0000259" key="2">
    <source>
        <dbReference type="PROSITE" id="PS50011"/>
    </source>
</evidence>
<dbReference type="Proteomes" id="UP000701801">
    <property type="component" value="Unassembled WGS sequence"/>
</dbReference>
<dbReference type="OrthoDB" id="1046782at2759"/>
<dbReference type="GO" id="GO:0004674">
    <property type="term" value="F:protein serine/threonine kinase activity"/>
    <property type="evidence" value="ECO:0007669"/>
    <property type="project" value="TreeGrafter"/>
</dbReference>
<feature type="compositionally biased region" description="Basic and acidic residues" evidence="1">
    <location>
        <begin position="647"/>
        <end position="659"/>
    </location>
</feature>
<keyword evidence="4" id="KW-1185">Reference proteome</keyword>
<dbReference type="PANTHER" id="PTHR24359">
    <property type="entry name" value="SERINE/THREONINE-PROTEIN KINASE SBK1"/>
    <property type="match status" value="1"/>
</dbReference>
<feature type="region of interest" description="Disordered" evidence="1">
    <location>
        <begin position="607"/>
        <end position="696"/>
    </location>
</feature>
<evidence type="ECO:0000313" key="4">
    <source>
        <dbReference type="Proteomes" id="UP000701801"/>
    </source>
</evidence>
<dbReference type="PANTHER" id="PTHR24359:SF37">
    <property type="entry name" value="PROTEIN KINASE DOMAIN-CONTAINING PROTEIN"/>
    <property type="match status" value="1"/>
</dbReference>
<dbReference type="Gene3D" id="1.10.510.10">
    <property type="entry name" value="Transferase(Phosphotransferase) domain 1"/>
    <property type="match status" value="1"/>
</dbReference>
<feature type="region of interest" description="Disordered" evidence="1">
    <location>
        <begin position="45"/>
        <end position="66"/>
    </location>
</feature>
<dbReference type="Pfam" id="PF00069">
    <property type="entry name" value="Pkinase"/>
    <property type="match status" value="1"/>
</dbReference>